<dbReference type="Pfam" id="PF01926">
    <property type="entry name" value="MMR_HSR1"/>
    <property type="match status" value="1"/>
</dbReference>
<evidence type="ECO:0000259" key="1">
    <source>
        <dbReference type="Pfam" id="PF01926"/>
    </source>
</evidence>
<evidence type="ECO:0000313" key="2">
    <source>
        <dbReference type="EMBL" id="KAG2104324.1"/>
    </source>
</evidence>
<dbReference type="CDD" id="cd00882">
    <property type="entry name" value="Ras_like_GTPase"/>
    <property type="match status" value="1"/>
</dbReference>
<organism evidence="2 3">
    <name type="scientific">Suillus discolor</name>
    <dbReference type="NCBI Taxonomy" id="1912936"/>
    <lineage>
        <taxon>Eukaryota</taxon>
        <taxon>Fungi</taxon>
        <taxon>Dikarya</taxon>
        <taxon>Basidiomycota</taxon>
        <taxon>Agaricomycotina</taxon>
        <taxon>Agaricomycetes</taxon>
        <taxon>Agaricomycetidae</taxon>
        <taxon>Boletales</taxon>
        <taxon>Suillineae</taxon>
        <taxon>Suillaceae</taxon>
        <taxon>Suillus</taxon>
    </lineage>
</organism>
<proteinExistence type="predicted"/>
<dbReference type="GO" id="GO:0005525">
    <property type="term" value="F:GTP binding"/>
    <property type="evidence" value="ECO:0007669"/>
    <property type="project" value="InterPro"/>
</dbReference>
<accession>A0A9P7F4H7</accession>
<comment type="caution">
    <text evidence="2">The sequence shown here is derived from an EMBL/GenBank/DDBJ whole genome shotgun (WGS) entry which is preliminary data.</text>
</comment>
<dbReference type="AlphaFoldDB" id="A0A9P7F4H7"/>
<dbReference type="RefSeq" id="XP_041290829.1">
    <property type="nucleotide sequence ID" value="XM_041440568.1"/>
</dbReference>
<dbReference type="EMBL" id="JABBWM010000041">
    <property type="protein sequence ID" value="KAG2104324.1"/>
    <property type="molecule type" value="Genomic_DNA"/>
</dbReference>
<feature type="domain" description="G" evidence="1">
    <location>
        <begin position="154"/>
        <end position="228"/>
    </location>
</feature>
<dbReference type="Gene3D" id="3.40.50.300">
    <property type="entry name" value="P-loop containing nucleotide triphosphate hydrolases"/>
    <property type="match status" value="1"/>
</dbReference>
<dbReference type="InterPro" id="IPR006073">
    <property type="entry name" value="GTP-bd"/>
</dbReference>
<protein>
    <recommendedName>
        <fullName evidence="1">G domain-containing protein</fullName>
    </recommendedName>
</protein>
<reference evidence="2" key="1">
    <citation type="journal article" date="2020" name="New Phytol.">
        <title>Comparative genomics reveals dynamic genome evolution in host specialist ectomycorrhizal fungi.</title>
        <authorList>
            <person name="Lofgren L.A."/>
            <person name="Nguyen N.H."/>
            <person name="Vilgalys R."/>
            <person name="Ruytinx J."/>
            <person name="Liao H.L."/>
            <person name="Branco S."/>
            <person name="Kuo A."/>
            <person name="LaButti K."/>
            <person name="Lipzen A."/>
            <person name="Andreopoulos W."/>
            <person name="Pangilinan J."/>
            <person name="Riley R."/>
            <person name="Hundley H."/>
            <person name="Na H."/>
            <person name="Barry K."/>
            <person name="Grigoriev I.V."/>
            <person name="Stajich J.E."/>
            <person name="Kennedy P.G."/>
        </authorList>
    </citation>
    <scope>NUCLEOTIDE SEQUENCE</scope>
    <source>
        <strain evidence="2">FC423</strain>
    </source>
</reference>
<dbReference type="GeneID" id="64702827"/>
<dbReference type="OrthoDB" id="391988at2759"/>
<evidence type="ECO:0000313" key="3">
    <source>
        <dbReference type="Proteomes" id="UP000823399"/>
    </source>
</evidence>
<name>A0A9P7F4H7_9AGAM</name>
<keyword evidence="3" id="KW-1185">Reference proteome</keyword>
<dbReference type="Proteomes" id="UP000823399">
    <property type="component" value="Unassembled WGS sequence"/>
</dbReference>
<gene>
    <name evidence="2" type="ORF">F5147DRAFT_762082</name>
</gene>
<dbReference type="SUPFAM" id="SSF52540">
    <property type="entry name" value="P-loop containing nucleoside triphosphate hydrolases"/>
    <property type="match status" value="1"/>
</dbReference>
<dbReference type="InterPro" id="IPR027417">
    <property type="entry name" value="P-loop_NTPase"/>
</dbReference>
<sequence length="568" mass="64739">MTHTSMTSYPLIDGIIVDFKKFKTNIESAEILWVGKSPLRIDERKGRKSLHHTFSPPMMLSPGDTFSLCMEYIDKCLCLEMRTERTILEADDILHAYSASKFRRAYIKIHKKIRIIINLSMNTTTETEQFGPPDESLELPPTTSEIARIHPRFRILIAGKTGVGKSTLTYLIFGVKTTIIAHDKPGEANIDHEFISPQDDRFVIHDSRGFEPGEEDNLKIVRDFIERRRNMSPEHQLHAIWLCFEIPRAGGRLLETGTEEFLTWARNGMLGNGKRTSIDGLSNKAIEELVKKKAEAELEDTCIGPLNQFAGPDIPHVTTSGSCMPLKCNIAAAIDYEETLTDLIQITENCVAQHSASEAAVMTSFRVAQRVHPGLKIEASIMVGKMRYRKTLSLCTIFMKHKMRDCLYVLHTDIVMVWNFHDPSGHLHSPEFREMMMKMVEVGSTKGYRHFSLGHSVLQRFMTYIVDLTLVFQTLYAVSESQEVTRRAINLAVKSYIASPMSQEVRIRIQDYVRQLTILERMDRDTLDKVVEVMQFFSIDAVQVSELAYLSLDEPLQIVMSQHSIVFS</sequence>